<sequence length="91" mass="10002">MHGFSICPRLKSTICQHRITFLSSDGADRECRQGAKVAQRTTTASSPTEHLGKTQCSRTIRRKFVEAVPGDVGRESKAPREKLGETEGSLD</sequence>
<evidence type="ECO:0000313" key="2">
    <source>
        <dbReference type="EMBL" id="PTQ49376.1"/>
    </source>
</evidence>
<gene>
    <name evidence="2" type="ORF">MARPO_0003s0240</name>
</gene>
<dbReference type="EMBL" id="KZ772675">
    <property type="protein sequence ID" value="PTQ49376.1"/>
    <property type="molecule type" value="Genomic_DNA"/>
</dbReference>
<dbReference type="Gramene" id="Mp7g12290.1">
    <property type="protein sequence ID" value="Mp7g12290.1.cds"/>
    <property type="gene ID" value="Mp7g12290"/>
</dbReference>
<protein>
    <submittedName>
        <fullName evidence="2">Uncharacterized protein</fullName>
    </submittedName>
</protein>
<organism evidence="2 3">
    <name type="scientific">Marchantia polymorpha</name>
    <name type="common">Common liverwort</name>
    <name type="synonym">Marchantia aquatica</name>
    <dbReference type="NCBI Taxonomy" id="3197"/>
    <lineage>
        <taxon>Eukaryota</taxon>
        <taxon>Viridiplantae</taxon>
        <taxon>Streptophyta</taxon>
        <taxon>Embryophyta</taxon>
        <taxon>Marchantiophyta</taxon>
        <taxon>Marchantiopsida</taxon>
        <taxon>Marchantiidae</taxon>
        <taxon>Marchantiales</taxon>
        <taxon>Marchantiaceae</taxon>
        <taxon>Marchantia</taxon>
    </lineage>
</organism>
<feature type="compositionally biased region" description="Basic and acidic residues" evidence="1">
    <location>
        <begin position="72"/>
        <end position="85"/>
    </location>
</feature>
<dbReference type="Proteomes" id="UP000244005">
    <property type="component" value="Unassembled WGS sequence"/>
</dbReference>
<proteinExistence type="predicted"/>
<evidence type="ECO:0000256" key="1">
    <source>
        <dbReference type="SAM" id="MobiDB-lite"/>
    </source>
</evidence>
<evidence type="ECO:0000313" key="3">
    <source>
        <dbReference type="Proteomes" id="UP000244005"/>
    </source>
</evidence>
<dbReference type="AlphaFoldDB" id="A0A2R6XTI9"/>
<reference evidence="3" key="1">
    <citation type="journal article" date="2017" name="Cell">
        <title>Insights into land plant evolution garnered from the Marchantia polymorpha genome.</title>
        <authorList>
            <person name="Bowman J.L."/>
            <person name="Kohchi T."/>
            <person name="Yamato K.T."/>
            <person name="Jenkins J."/>
            <person name="Shu S."/>
            <person name="Ishizaki K."/>
            <person name="Yamaoka S."/>
            <person name="Nishihama R."/>
            <person name="Nakamura Y."/>
            <person name="Berger F."/>
            <person name="Adam C."/>
            <person name="Aki S.S."/>
            <person name="Althoff F."/>
            <person name="Araki T."/>
            <person name="Arteaga-Vazquez M.A."/>
            <person name="Balasubrmanian S."/>
            <person name="Barry K."/>
            <person name="Bauer D."/>
            <person name="Boehm C.R."/>
            <person name="Briginshaw L."/>
            <person name="Caballero-Perez J."/>
            <person name="Catarino B."/>
            <person name="Chen F."/>
            <person name="Chiyoda S."/>
            <person name="Chovatia M."/>
            <person name="Davies K.M."/>
            <person name="Delmans M."/>
            <person name="Demura T."/>
            <person name="Dierschke T."/>
            <person name="Dolan L."/>
            <person name="Dorantes-Acosta A.E."/>
            <person name="Eklund D.M."/>
            <person name="Florent S.N."/>
            <person name="Flores-Sandoval E."/>
            <person name="Fujiyama A."/>
            <person name="Fukuzawa H."/>
            <person name="Galik B."/>
            <person name="Grimanelli D."/>
            <person name="Grimwood J."/>
            <person name="Grossniklaus U."/>
            <person name="Hamada T."/>
            <person name="Haseloff J."/>
            <person name="Hetherington A.J."/>
            <person name="Higo A."/>
            <person name="Hirakawa Y."/>
            <person name="Hundley H.N."/>
            <person name="Ikeda Y."/>
            <person name="Inoue K."/>
            <person name="Inoue S.I."/>
            <person name="Ishida S."/>
            <person name="Jia Q."/>
            <person name="Kakita M."/>
            <person name="Kanazawa T."/>
            <person name="Kawai Y."/>
            <person name="Kawashima T."/>
            <person name="Kennedy M."/>
            <person name="Kinose K."/>
            <person name="Kinoshita T."/>
            <person name="Kohara Y."/>
            <person name="Koide E."/>
            <person name="Komatsu K."/>
            <person name="Kopischke S."/>
            <person name="Kubo M."/>
            <person name="Kyozuka J."/>
            <person name="Lagercrantz U."/>
            <person name="Lin S.S."/>
            <person name="Lindquist E."/>
            <person name="Lipzen A.M."/>
            <person name="Lu C.W."/>
            <person name="De Luna E."/>
            <person name="Martienssen R.A."/>
            <person name="Minamino N."/>
            <person name="Mizutani M."/>
            <person name="Mizutani M."/>
            <person name="Mochizuki N."/>
            <person name="Monte I."/>
            <person name="Mosher R."/>
            <person name="Nagasaki H."/>
            <person name="Nakagami H."/>
            <person name="Naramoto S."/>
            <person name="Nishitani K."/>
            <person name="Ohtani M."/>
            <person name="Okamoto T."/>
            <person name="Okumura M."/>
            <person name="Phillips J."/>
            <person name="Pollak B."/>
            <person name="Reinders A."/>
            <person name="Rovekamp M."/>
            <person name="Sano R."/>
            <person name="Sawa S."/>
            <person name="Schmid M.W."/>
            <person name="Shirakawa M."/>
            <person name="Solano R."/>
            <person name="Spunde A."/>
            <person name="Suetsugu N."/>
            <person name="Sugano S."/>
            <person name="Sugiyama A."/>
            <person name="Sun R."/>
            <person name="Suzuki Y."/>
            <person name="Takenaka M."/>
            <person name="Takezawa D."/>
            <person name="Tomogane H."/>
            <person name="Tsuzuki M."/>
            <person name="Ueda T."/>
            <person name="Umeda M."/>
            <person name="Ward J.M."/>
            <person name="Watanabe Y."/>
            <person name="Yazaki K."/>
            <person name="Yokoyama R."/>
            <person name="Yoshitake Y."/>
            <person name="Yotsui I."/>
            <person name="Zachgo S."/>
            <person name="Schmutz J."/>
        </authorList>
    </citation>
    <scope>NUCLEOTIDE SEQUENCE [LARGE SCALE GENOMIC DNA]</scope>
    <source>
        <strain evidence="3">Tak-1</strain>
    </source>
</reference>
<accession>A0A2R6XTI9</accession>
<feature type="region of interest" description="Disordered" evidence="1">
    <location>
        <begin position="69"/>
        <end position="91"/>
    </location>
</feature>
<name>A0A2R6XTI9_MARPO</name>
<keyword evidence="3" id="KW-1185">Reference proteome</keyword>